<comment type="caution">
    <text evidence="2">The sequence shown here is derived from an EMBL/GenBank/DDBJ whole genome shotgun (WGS) entry which is preliminary data.</text>
</comment>
<feature type="transmembrane region" description="Helical" evidence="1">
    <location>
        <begin position="180"/>
        <end position="205"/>
    </location>
</feature>
<feature type="transmembrane region" description="Helical" evidence="1">
    <location>
        <begin position="783"/>
        <end position="804"/>
    </location>
</feature>
<evidence type="ECO:0000313" key="3">
    <source>
        <dbReference type="Proteomes" id="UP000179807"/>
    </source>
</evidence>
<dbReference type="Proteomes" id="UP000179807">
    <property type="component" value="Unassembled WGS sequence"/>
</dbReference>
<feature type="transmembrane region" description="Helical" evidence="1">
    <location>
        <begin position="305"/>
        <end position="321"/>
    </location>
</feature>
<accession>A0A1J4K8Z2</accession>
<feature type="transmembrane region" description="Helical" evidence="1">
    <location>
        <begin position="593"/>
        <end position="614"/>
    </location>
</feature>
<name>A0A1J4K8Z2_9EUKA</name>
<reference evidence="2" key="1">
    <citation type="submission" date="2016-10" db="EMBL/GenBank/DDBJ databases">
        <authorList>
            <person name="Benchimol M."/>
            <person name="Almeida L.G."/>
            <person name="Vasconcelos A.T."/>
            <person name="Perreira-Neves A."/>
            <person name="Rosa I.A."/>
            <person name="Tasca T."/>
            <person name="Bogo M.R."/>
            <person name="de Souza W."/>
        </authorList>
    </citation>
    <scope>NUCLEOTIDE SEQUENCE [LARGE SCALE GENOMIC DNA]</scope>
    <source>
        <strain evidence="2">K</strain>
    </source>
</reference>
<dbReference type="VEuPathDB" id="TrichDB:TRFO_24541"/>
<protein>
    <recommendedName>
        <fullName evidence="4">Transmembrane protein</fullName>
    </recommendedName>
</protein>
<keyword evidence="1" id="KW-0472">Membrane</keyword>
<feature type="transmembrane region" description="Helical" evidence="1">
    <location>
        <begin position="142"/>
        <end position="168"/>
    </location>
</feature>
<evidence type="ECO:0000256" key="1">
    <source>
        <dbReference type="SAM" id="Phobius"/>
    </source>
</evidence>
<dbReference type="RefSeq" id="XP_068360488.1">
    <property type="nucleotide sequence ID" value="XM_068503806.1"/>
</dbReference>
<proteinExistence type="predicted"/>
<feature type="transmembrane region" description="Helical" evidence="1">
    <location>
        <begin position="281"/>
        <end position="299"/>
    </location>
</feature>
<feature type="transmembrane region" description="Helical" evidence="1">
    <location>
        <begin position="250"/>
        <end position="269"/>
    </location>
</feature>
<dbReference type="GeneID" id="94838510"/>
<organism evidence="2 3">
    <name type="scientific">Tritrichomonas foetus</name>
    <dbReference type="NCBI Taxonomy" id="1144522"/>
    <lineage>
        <taxon>Eukaryota</taxon>
        <taxon>Metamonada</taxon>
        <taxon>Parabasalia</taxon>
        <taxon>Tritrichomonadida</taxon>
        <taxon>Tritrichomonadidae</taxon>
        <taxon>Tritrichomonas</taxon>
    </lineage>
</organism>
<keyword evidence="1" id="KW-0812">Transmembrane</keyword>
<gene>
    <name evidence="2" type="ORF">TRFO_24541</name>
</gene>
<feature type="transmembrane region" description="Helical" evidence="1">
    <location>
        <begin position="107"/>
        <end position="130"/>
    </location>
</feature>
<dbReference type="EMBL" id="MLAK01000700">
    <property type="protein sequence ID" value="OHT07352.1"/>
    <property type="molecule type" value="Genomic_DNA"/>
</dbReference>
<keyword evidence="3" id="KW-1185">Reference proteome</keyword>
<keyword evidence="1" id="KW-1133">Transmembrane helix</keyword>
<feature type="transmembrane region" description="Helical" evidence="1">
    <location>
        <begin position="56"/>
        <end position="76"/>
    </location>
</feature>
<feature type="transmembrane region" description="Helical" evidence="1">
    <location>
        <begin position="217"/>
        <end position="238"/>
    </location>
</feature>
<evidence type="ECO:0000313" key="2">
    <source>
        <dbReference type="EMBL" id="OHT07352.1"/>
    </source>
</evidence>
<dbReference type="AlphaFoldDB" id="A0A1J4K8Z2"/>
<evidence type="ECO:0008006" key="4">
    <source>
        <dbReference type="Google" id="ProtNLM"/>
    </source>
</evidence>
<sequence>MKGENGFRKDSVHFLSSVFSPLPDVKPERLSEYDFCLFNLMISICRNPLVTSIADNFFSTVYLIQIFSTICIPQILSSFFQETDNIFCQIFRFFLNFTTSIEYENPVYLYTVDIFYSISIGCFIYGLYLIHRRMSIPASLQIIFYFTIISFPPILIFASTQHIAYLFFSILADGVIDSLSLSVISIILYILIFFIRCEFLVTAFGSFFYRSGNFITFSVYTIDIVFLSCACVLNGSYITLGEFKAQFTLSLFYFLAGFFYFFTGGYFFAMTNVMNALTQAYGISLLVSSILSFIDLYGQFPNNELSYIIIFWVAIISYCFFKLRQDSKDRRNTLILKNCHNFDDLPIRNSVELVSFFKAGLMTPLPFIYDGSFFIWGFLKYKNSWILMEIVRLSSLIPRCEKLDEIINDYFGAFTNENQNDRFILYEHYLIMGMRFYEAPETLMPKIKTAFKQIDQFRFISKNFSCSFSKDPPKVFLFSEGLAQISSRLYSYVKNMNQMYPNCPDVLRLMSQYYKKVENDSINYTLLNNQALSIERGYFGATDFHFVKIASAFPVAQRILYESMQKDAIQKAMAEEPSQQVHNSYISNKSNTLFIVTVTLFILFSISVLIDFFFNVGLITTHTKGIYTGYNMIYEYSKCSIIFSNFFYKSIEYLQSSLDEEYTIVDNLFSVFDDEILSLYEMFMFNTKNPLFQEHFMWFDENTYPITSLNMQKINAGFRSGLGRVSDIFTKLFDPKYQSSQDDIVFYYISSFDLLEGFFQIIDTFPFSFQKLCDQTQERDMQHLLYSMIPLIVFVLLFSAIPFFY</sequence>